<dbReference type="GO" id="GO:0008270">
    <property type="term" value="F:zinc ion binding"/>
    <property type="evidence" value="ECO:0007669"/>
    <property type="project" value="UniProtKB-UniRule"/>
</dbReference>
<feature type="binding site" evidence="8">
    <location>
        <position position="96"/>
    </location>
    <ligand>
        <name>Zn(2+)</name>
        <dbReference type="ChEBI" id="CHEBI:29105"/>
        <note>catalytic</note>
    </ligand>
</feature>
<dbReference type="EC" id="3.5.4.33" evidence="8"/>
<evidence type="ECO:0000256" key="6">
    <source>
        <dbReference type="ARBA" id="ARBA00022833"/>
    </source>
</evidence>
<dbReference type="PANTHER" id="PTHR11079:SF202">
    <property type="entry name" value="TRNA-SPECIFIC ADENOSINE DEAMINASE"/>
    <property type="match status" value="1"/>
</dbReference>
<dbReference type="GO" id="GO:0002100">
    <property type="term" value="P:tRNA wobble adenosine to inosine editing"/>
    <property type="evidence" value="ECO:0007669"/>
    <property type="project" value="UniProtKB-UniRule"/>
</dbReference>
<reference evidence="10" key="1">
    <citation type="submission" date="2019-02" db="EMBL/GenBank/DDBJ databases">
        <authorList>
            <person name="Gruber-Vodicka R. H."/>
            <person name="Seah K. B. B."/>
        </authorList>
    </citation>
    <scope>NUCLEOTIDE SEQUENCE</scope>
    <source>
        <strain evidence="11">BECK_BZ164</strain>
        <strain evidence="10">BECK_BZ165</strain>
    </source>
</reference>
<name>A0A450U191_9GAMM</name>
<dbReference type="EMBL" id="CAADFL010000906">
    <property type="protein sequence ID" value="VFK23149.1"/>
    <property type="molecule type" value="Genomic_DNA"/>
</dbReference>
<dbReference type="InterPro" id="IPR028883">
    <property type="entry name" value="tRNA_aden_deaminase"/>
</dbReference>
<dbReference type="EMBL" id="CAADFA010000912">
    <property type="protein sequence ID" value="VFJ76126.1"/>
    <property type="molecule type" value="Genomic_DNA"/>
</dbReference>
<dbReference type="InterPro" id="IPR016193">
    <property type="entry name" value="Cytidine_deaminase-like"/>
</dbReference>
<dbReference type="PANTHER" id="PTHR11079">
    <property type="entry name" value="CYTOSINE DEAMINASE FAMILY MEMBER"/>
    <property type="match status" value="1"/>
</dbReference>
<evidence type="ECO:0000259" key="9">
    <source>
        <dbReference type="PROSITE" id="PS51747"/>
    </source>
</evidence>
<feature type="binding site" evidence="8">
    <location>
        <position position="99"/>
    </location>
    <ligand>
        <name>Zn(2+)</name>
        <dbReference type="ChEBI" id="CHEBI:29105"/>
        <note>catalytic</note>
    </ligand>
</feature>
<dbReference type="PROSITE" id="PS51747">
    <property type="entry name" value="CYT_DCMP_DEAMINASES_2"/>
    <property type="match status" value="1"/>
</dbReference>
<dbReference type="Pfam" id="PF00383">
    <property type="entry name" value="dCMP_cyt_deam_1"/>
    <property type="match status" value="1"/>
</dbReference>
<keyword evidence="6 8" id="KW-0862">Zinc</keyword>
<gene>
    <name evidence="8" type="primary">tadA</name>
    <name evidence="11" type="ORF">BECKFM1743B_GA0114221_109061</name>
    <name evidence="10" type="ORF">BECKFM1743C_GA0114222_109121</name>
</gene>
<dbReference type="GO" id="GO:0052717">
    <property type="term" value="F:tRNA-specific adenosine-34 deaminase activity"/>
    <property type="evidence" value="ECO:0007669"/>
    <property type="project" value="UniProtKB-UniRule"/>
</dbReference>
<comment type="function">
    <text evidence="8">Catalyzes the deamination of adenosine to inosine at the wobble position 34 of tRNA(Arg2).</text>
</comment>
<dbReference type="InterPro" id="IPR016192">
    <property type="entry name" value="APOBEC/CMP_deaminase_Zn-bd"/>
</dbReference>
<evidence type="ECO:0000256" key="2">
    <source>
        <dbReference type="ARBA" id="ARBA00011738"/>
    </source>
</evidence>
<comment type="catalytic activity">
    <reaction evidence="7 8">
        <text>adenosine(34) in tRNA + H2O + H(+) = inosine(34) in tRNA + NH4(+)</text>
        <dbReference type="Rhea" id="RHEA:43168"/>
        <dbReference type="Rhea" id="RHEA-COMP:10373"/>
        <dbReference type="Rhea" id="RHEA-COMP:10374"/>
        <dbReference type="ChEBI" id="CHEBI:15377"/>
        <dbReference type="ChEBI" id="CHEBI:15378"/>
        <dbReference type="ChEBI" id="CHEBI:28938"/>
        <dbReference type="ChEBI" id="CHEBI:74411"/>
        <dbReference type="ChEBI" id="CHEBI:82852"/>
        <dbReference type="EC" id="3.5.4.33"/>
    </reaction>
</comment>
<keyword evidence="4 8" id="KW-0479">Metal-binding</keyword>
<organism evidence="10">
    <name type="scientific">Candidatus Kentrum sp. FM</name>
    <dbReference type="NCBI Taxonomy" id="2126340"/>
    <lineage>
        <taxon>Bacteria</taxon>
        <taxon>Pseudomonadati</taxon>
        <taxon>Pseudomonadota</taxon>
        <taxon>Gammaproteobacteria</taxon>
        <taxon>Candidatus Kentrum</taxon>
    </lineage>
</organism>
<evidence type="ECO:0000313" key="10">
    <source>
        <dbReference type="EMBL" id="VFJ76126.1"/>
    </source>
</evidence>
<evidence type="ECO:0000256" key="7">
    <source>
        <dbReference type="ARBA" id="ARBA00048045"/>
    </source>
</evidence>
<evidence type="ECO:0000256" key="3">
    <source>
        <dbReference type="ARBA" id="ARBA00022694"/>
    </source>
</evidence>
<dbReference type="InterPro" id="IPR002125">
    <property type="entry name" value="CMP_dCMP_dom"/>
</dbReference>
<dbReference type="CDD" id="cd01285">
    <property type="entry name" value="nucleoside_deaminase"/>
    <property type="match status" value="1"/>
</dbReference>
<keyword evidence="3 8" id="KW-0819">tRNA processing</keyword>
<evidence type="ECO:0000256" key="8">
    <source>
        <dbReference type="HAMAP-Rule" id="MF_00972"/>
    </source>
</evidence>
<dbReference type="AlphaFoldDB" id="A0A450U191"/>
<dbReference type="PROSITE" id="PS00903">
    <property type="entry name" value="CYT_DCMP_DEAMINASES_1"/>
    <property type="match status" value="1"/>
</dbReference>
<proteinExistence type="inferred from homology"/>
<comment type="cofactor">
    <cofactor evidence="8">
        <name>Zn(2+)</name>
        <dbReference type="ChEBI" id="CHEBI:29105"/>
    </cofactor>
    <text evidence="8">Binds 1 zinc ion per subunit.</text>
</comment>
<protein>
    <recommendedName>
        <fullName evidence="8">tRNA-specific adenosine deaminase</fullName>
        <ecNumber evidence="8">3.5.4.33</ecNumber>
    </recommendedName>
</protein>
<dbReference type="HAMAP" id="MF_00972">
    <property type="entry name" value="tRNA_aden_deaminase"/>
    <property type="match status" value="1"/>
</dbReference>
<feature type="binding site" evidence="8">
    <location>
        <position position="66"/>
    </location>
    <ligand>
        <name>Zn(2+)</name>
        <dbReference type="ChEBI" id="CHEBI:29105"/>
        <note>catalytic</note>
    </ligand>
</feature>
<evidence type="ECO:0000256" key="1">
    <source>
        <dbReference type="ARBA" id="ARBA00010669"/>
    </source>
</evidence>
<dbReference type="FunFam" id="3.40.140.10:FF:000005">
    <property type="entry name" value="tRNA-specific adenosine deaminase"/>
    <property type="match status" value="1"/>
</dbReference>
<evidence type="ECO:0000256" key="4">
    <source>
        <dbReference type="ARBA" id="ARBA00022723"/>
    </source>
</evidence>
<accession>A0A450U191</accession>
<dbReference type="Gene3D" id="3.40.140.10">
    <property type="entry name" value="Cytidine Deaminase, domain 2"/>
    <property type="match status" value="1"/>
</dbReference>
<keyword evidence="5 8" id="KW-0378">Hydrolase</keyword>
<sequence length="183" mass="19586">MKKRNGTKKDLHITANDEYWMRRALVLANLAESAREIPVGAVLVKDNREIGAGWNRPIGDNDPTAHAEVVALRAGATALGNYRLPGTWLYVTMEPCAMCAGAIIQARLAGVVFGAADPRAGAAGSVFHVLGSDVLNHRPLCKGNVLAEEASSLLLRFFAARRHTSKPGFNSSVSKKVPNMPVS</sequence>
<comment type="similarity">
    <text evidence="1">Belongs to the cytidine and deoxycytidylate deaminase family. ADAT2 subfamily.</text>
</comment>
<feature type="active site" description="Proton donor" evidence="8">
    <location>
        <position position="68"/>
    </location>
</feature>
<dbReference type="NCBIfam" id="NF008113">
    <property type="entry name" value="PRK10860.1"/>
    <property type="match status" value="1"/>
</dbReference>
<evidence type="ECO:0000256" key="5">
    <source>
        <dbReference type="ARBA" id="ARBA00022801"/>
    </source>
</evidence>
<evidence type="ECO:0000313" key="11">
    <source>
        <dbReference type="EMBL" id="VFK23149.1"/>
    </source>
</evidence>
<dbReference type="SUPFAM" id="SSF53927">
    <property type="entry name" value="Cytidine deaminase-like"/>
    <property type="match status" value="1"/>
</dbReference>
<comment type="subunit">
    <text evidence="2 8">Homodimer.</text>
</comment>
<feature type="domain" description="CMP/dCMP-type deaminase" evidence="9">
    <location>
        <begin position="15"/>
        <end position="127"/>
    </location>
</feature>